<dbReference type="PANTHER" id="PTHR43483:SF3">
    <property type="entry name" value="MEMBRANE TRANSPORTER PROTEIN HI_0806-RELATED"/>
    <property type="match status" value="1"/>
</dbReference>
<evidence type="ECO:0000256" key="1">
    <source>
        <dbReference type="ARBA" id="ARBA00004141"/>
    </source>
</evidence>
<evidence type="ECO:0000256" key="4">
    <source>
        <dbReference type="ARBA" id="ARBA00023136"/>
    </source>
</evidence>
<dbReference type="PANTHER" id="PTHR43483">
    <property type="entry name" value="MEMBRANE TRANSPORTER PROTEIN HI_0806-RELATED"/>
    <property type="match status" value="1"/>
</dbReference>
<feature type="transmembrane region" description="Helical" evidence="5">
    <location>
        <begin position="114"/>
        <end position="132"/>
    </location>
</feature>
<dbReference type="Proteomes" id="UP000584642">
    <property type="component" value="Unassembled WGS sequence"/>
</dbReference>
<name>A0ABX2TED1_9PROT</name>
<feature type="transmembrane region" description="Helical" evidence="5">
    <location>
        <begin position="252"/>
        <end position="273"/>
    </location>
</feature>
<evidence type="ECO:0000256" key="3">
    <source>
        <dbReference type="ARBA" id="ARBA00022989"/>
    </source>
</evidence>
<keyword evidence="3 5" id="KW-1133">Transmembrane helix</keyword>
<evidence type="ECO:0000313" key="6">
    <source>
        <dbReference type="EMBL" id="NYZ22691.1"/>
    </source>
</evidence>
<feature type="transmembrane region" description="Helical" evidence="5">
    <location>
        <begin position="31"/>
        <end position="50"/>
    </location>
</feature>
<feature type="transmembrane region" description="Helical" evidence="5">
    <location>
        <begin position="218"/>
        <end position="240"/>
    </location>
</feature>
<sequence>MTFDPVSLGLLAAVLLFAGLCAGVLAGLLGVGGGIVIVPVLFHLFGVVGVDGDVKMHLAVGTSLASIIPTSISSIRSHLKRDAVDKDLLKRWAWAVALGVVVGTILAGVVRGAVLTGVFATVALAVAVHMAFTTENLRLSDHPPTGWLKNLIAGFIGMFSSMMGIGGGTLTVPTLVLCNYPIRRAVATSSALGLIIAVPGAIGFVIGGLRAEDLPPFSLGYVSLLGLLLVAPTSMLTAPLGARMAHTINPRMLRRAFALFLGITSARMFYGLLT</sequence>
<protein>
    <recommendedName>
        <fullName evidence="5">Probable membrane transporter protein</fullName>
    </recommendedName>
</protein>
<dbReference type="RefSeq" id="WP_180284466.1">
    <property type="nucleotide sequence ID" value="NZ_JABFDB010000021.1"/>
</dbReference>
<keyword evidence="4 5" id="KW-0472">Membrane</keyword>
<feature type="transmembrane region" description="Helical" evidence="5">
    <location>
        <begin position="185"/>
        <end position="206"/>
    </location>
</feature>
<comment type="subcellular location">
    <subcellularLocation>
        <location evidence="5">Cell membrane</location>
        <topology evidence="5">Multi-pass membrane protein</topology>
    </subcellularLocation>
    <subcellularLocation>
        <location evidence="1">Membrane</location>
        <topology evidence="1">Multi-pass membrane protein</topology>
    </subcellularLocation>
</comment>
<gene>
    <name evidence="6" type="ORF">HND93_23515</name>
</gene>
<reference evidence="6 7" key="1">
    <citation type="submission" date="2020-05" db="EMBL/GenBank/DDBJ databases">
        <title>Azospirillum oleiclasticum sp. nov, a nitrogen-fixing and heavy crude oil-emulsifying bacterium isolated from the crude oil of Yumen Oilfield.</title>
        <authorList>
            <person name="Wu D."/>
            <person name="Cai M."/>
            <person name="Zhang X."/>
        </authorList>
    </citation>
    <scope>NUCLEOTIDE SEQUENCE [LARGE SCALE GENOMIC DNA]</scope>
    <source>
        <strain evidence="6 7">ROY-1-1-2</strain>
    </source>
</reference>
<evidence type="ECO:0000256" key="5">
    <source>
        <dbReference type="RuleBase" id="RU363041"/>
    </source>
</evidence>
<feature type="transmembrane region" description="Helical" evidence="5">
    <location>
        <begin position="152"/>
        <end position="178"/>
    </location>
</feature>
<accession>A0ABX2TED1</accession>
<keyword evidence="7" id="KW-1185">Reference proteome</keyword>
<dbReference type="EMBL" id="JABFDB010000021">
    <property type="protein sequence ID" value="NYZ22691.1"/>
    <property type="molecule type" value="Genomic_DNA"/>
</dbReference>
<comment type="caution">
    <text evidence="6">The sequence shown here is derived from an EMBL/GenBank/DDBJ whole genome shotgun (WGS) entry which is preliminary data.</text>
</comment>
<dbReference type="Pfam" id="PF01925">
    <property type="entry name" value="TauE"/>
    <property type="match status" value="1"/>
</dbReference>
<keyword evidence="2 5" id="KW-0812">Transmembrane</keyword>
<feature type="transmembrane region" description="Helical" evidence="5">
    <location>
        <begin position="57"/>
        <end position="79"/>
    </location>
</feature>
<dbReference type="InterPro" id="IPR002781">
    <property type="entry name" value="TM_pro_TauE-like"/>
</dbReference>
<organism evidence="6 7">
    <name type="scientific">Azospirillum oleiclasticum</name>
    <dbReference type="NCBI Taxonomy" id="2735135"/>
    <lineage>
        <taxon>Bacteria</taxon>
        <taxon>Pseudomonadati</taxon>
        <taxon>Pseudomonadota</taxon>
        <taxon>Alphaproteobacteria</taxon>
        <taxon>Rhodospirillales</taxon>
        <taxon>Azospirillaceae</taxon>
        <taxon>Azospirillum</taxon>
    </lineage>
</organism>
<comment type="similarity">
    <text evidence="5">Belongs to the 4-toluene sulfonate uptake permease (TSUP) (TC 2.A.102) family.</text>
</comment>
<keyword evidence="5" id="KW-1003">Cell membrane</keyword>
<proteinExistence type="inferred from homology"/>
<evidence type="ECO:0000256" key="2">
    <source>
        <dbReference type="ARBA" id="ARBA00022692"/>
    </source>
</evidence>
<evidence type="ECO:0000313" key="7">
    <source>
        <dbReference type="Proteomes" id="UP000584642"/>
    </source>
</evidence>
<feature type="transmembrane region" description="Helical" evidence="5">
    <location>
        <begin position="91"/>
        <end position="109"/>
    </location>
</feature>